<dbReference type="PANTHER" id="PTHR30298">
    <property type="entry name" value="H REPEAT-ASSOCIATED PREDICTED TRANSPOSASE"/>
    <property type="match status" value="1"/>
</dbReference>
<evidence type="ECO:0000313" key="1">
    <source>
        <dbReference type="EMBL" id="MBC3795142.1"/>
    </source>
</evidence>
<protein>
    <submittedName>
        <fullName evidence="1">Transposase YbfD/YdcC</fullName>
    </submittedName>
</protein>
<dbReference type="Proteomes" id="UP000700732">
    <property type="component" value="Unassembled WGS sequence"/>
</dbReference>
<keyword evidence="2" id="KW-1185">Reference proteome</keyword>
<dbReference type="InterPro" id="IPR051698">
    <property type="entry name" value="Transposase_11-like"/>
</dbReference>
<gene>
    <name evidence="1" type="ORF">FH603_5677</name>
</gene>
<comment type="caution">
    <text evidence="1">The sequence shown here is derived from an EMBL/GenBank/DDBJ whole genome shotgun (WGS) entry which is preliminary data.</text>
</comment>
<evidence type="ECO:0000313" key="2">
    <source>
        <dbReference type="Proteomes" id="UP000700732"/>
    </source>
</evidence>
<organism evidence="1 2">
    <name type="scientific">Spirosoma utsteinense</name>
    <dbReference type="NCBI Taxonomy" id="2585773"/>
    <lineage>
        <taxon>Bacteria</taxon>
        <taxon>Pseudomonadati</taxon>
        <taxon>Bacteroidota</taxon>
        <taxon>Cytophagia</taxon>
        <taxon>Cytophagales</taxon>
        <taxon>Cytophagaceae</taxon>
        <taxon>Spirosoma</taxon>
    </lineage>
</organism>
<proteinExistence type="predicted"/>
<reference evidence="1 2" key="1">
    <citation type="submission" date="2019-06" db="EMBL/GenBank/DDBJ databases">
        <title>Spirosoma utsteinense sp. nov. isolated from Antarctic ice-free soils.</title>
        <authorList>
            <person name="Tahon G."/>
        </authorList>
    </citation>
    <scope>NUCLEOTIDE SEQUENCE [LARGE SCALE GENOMIC DNA]</scope>
    <source>
        <strain evidence="1 2">LMG 31447</strain>
    </source>
</reference>
<sequence>MTNQFESLLEATQLTDHKVISRAQLPILLAKINGSRFTELLFEWFGFVLEENQKRWFAVDGKELRGSIQTGHTRGEVCVSALAHQSRQVVAQTFYCGAKESERPAVSHLLEQGRLVGQKLTLDALHLIPLTLHSIHAAAGVYVVGLKANQTHLYRYCICRCLFNGSDYERVDAEAKHHGRVEQRTYCCFSLKPSALAPRWQDAGVATLVCVERCRQQAGVVSKELSYFVSNNRPTSSSEAEELFNAIRQHWAIEVMHHKRDVTLSEDDLQTGSRAVSRLMGSLRTLVINLLERLKVKNMAAQLDNFAGMFNEVCHFLRSWCNFEHGLQTKSPIAGVLSPSFAKASSSSLEYVVSLGKVI</sequence>
<dbReference type="EMBL" id="VFIA01000084">
    <property type="protein sequence ID" value="MBC3795142.1"/>
    <property type="molecule type" value="Genomic_DNA"/>
</dbReference>
<name>A0ABR6WF38_9BACT</name>
<accession>A0ABR6WF38</accession>
<dbReference type="InterPro" id="IPR047647">
    <property type="entry name" value="ISAs1_transpos"/>
</dbReference>
<dbReference type="NCBIfam" id="NF033564">
    <property type="entry name" value="transpos_ISAs1"/>
    <property type="match status" value="1"/>
</dbReference>
<dbReference type="PANTHER" id="PTHR30298:SF0">
    <property type="entry name" value="PROTEIN YBFL-RELATED"/>
    <property type="match status" value="1"/>
</dbReference>